<feature type="domain" description="ABC transporter" evidence="4">
    <location>
        <begin position="12"/>
        <end position="241"/>
    </location>
</feature>
<dbReference type="Proteomes" id="UP000520814">
    <property type="component" value="Unassembled WGS sequence"/>
</dbReference>
<evidence type="ECO:0000259" key="4">
    <source>
        <dbReference type="PROSITE" id="PS50893"/>
    </source>
</evidence>
<dbReference type="PANTHER" id="PTHR42788:SF2">
    <property type="entry name" value="ABC TRANSPORTER ATP-BINDING PROTEIN"/>
    <property type="match status" value="1"/>
</dbReference>
<evidence type="ECO:0000313" key="5">
    <source>
        <dbReference type="EMBL" id="MBB6050528.1"/>
    </source>
</evidence>
<dbReference type="InterPro" id="IPR017871">
    <property type="entry name" value="ABC_transporter-like_CS"/>
</dbReference>
<proteinExistence type="predicted"/>
<dbReference type="InterPro" id="IPR050166">
    <property type="entry name" value="ABC_transporter_ATP-bind"/>
</dbReference>
<dbReference type="SUPFAM" id="SSF52540">
    <property type="entry name" value="P-loop containing nucleoside triphosphate hydrolases"/>
    <property type="match status" value="1"/>
</dbReference>
<dbReference type="InterPro" id="IPR003439">
    <property type="entry name" value="ABC_transporter-like_ATP-bd"/>
</dbReference>
<evidence type="ECO:0000256" key="3">
    <source>
        <dbReference type="ARBA" id="ARBA00022840"/>
    </source>
</evidence>
<dbReference type="Gene3D" id="3.40.50.300">
    <property type="entry name" value="P-loop containing nucleotide triphosphate hydrolases"/>
    <property type="match status" value="1"/>
</dbReference>
<keyword evidence="1" id="KW-0813">Transport</keyword>
<dbReference type="AlphaFoldDB" id="A0A7W9SQU8"/>
<dbReference type="InterPro" id="IPR003593">
    <property type="entry name" value="AAA+_ATPase"/>
</dbReference>
<dbReference type="Pfam" id="PF00005">
    <property type="entry name" value="ABC_tran"/>
    <property type="match status" value="1"/>
</dbReference>
<name>A0A7W9SQU8_ARMRO</name>
<gene>
    <name evidence="5" type="ORF">HNQ39_002319</name>
</gene>
<sequence length="267" mass="29096">MSTAYEIRETLLKLEGISHSYNGRPILKEVNAEVKNVHIPGREQGQIVGLLGPSGVGKTTLFRILAGLMEPTSGKVLLGADAHPVKRGTVGVVAQDYPLFTHRTVLSNLLVATNNDSAKALNMLERFGMAEHAKKYPSQLSGGQRQRVAIAQQLLCSEFLVLMDEPFSGLDPVAVKNVIKLLGEAAAVDEHKTFVLVTHDIEAAIETCDTLWLLGRDRDPAGQPVPGARVQRVIDLMACGLAWRESITSDPEYLRVLSEIQALFPQL</sequence>
<dbReference type="PROSITE" id="PS00211">
    <property type="entry name" value="ABC_TRANSPORTER_1"/>
    <property type="match status" value="1"/>
</dbReference>
<dbReference type="InterPro" id="IPR027417">
    <property type="entry name" value="P-loop_NTPase"/>
</dbReference>
<keyword evidence="6" id="KW-1185">Reference proteome</keyword>
<keyword evidence="3 5" id="KW-0067">ATP-binding</keyword>
<organism evidence="5 6">
    <name type="scientific">Armatimonas rosea</name>
    <dbReference type="NCBI Taxonomy" id="685828"/>
    <lineage>
        <taxon>Bacteria</taxon>
        <taxon>Bacillati</taxon>
        <taxon>Armatimonadota</taxon>
        <taxon>Armatimonadia</taxon>
        <taxon>Armatimonadales</taxon>
        <taxon>Armatimonadaceae</taxon>
        <taxon>Armatimonas</taxon>
    </lineage>
</organism>
<dbReference type="EMBL" id="JACHGW010000002">
    <property type="protein sequence ID" value="MBB6050528.1"/>
    <property type="molecule type" value="Genomic_DNA"/>
</dbReference>
<evidence type="ECO:0000256" key="1">
    <source>
        <dbReference type="ARBA" id="ARBA00022448"/>
    </source>
</evidence>
<dbReference type="PANTHER" id="PTHR42788">
    <property type="entry name" value="TAURINE IMPORT ATP-BINDING PROTEIN-RELATED"/>
    <property type="match status" value="1"/>
</dbReference>
<keyword evidence="2" id="KW-0547">Nucleotide-binding</keyword>
<protein>
    <submittedName>
        <fullName evidence="5">Polar amino acid transport system ATP-binding protein/sulfate transport system ATP-binding protein</fullName>
    </submittedName>
</protein>
<evidence type="ECO:0000256" key="2">
    <source>
        <dbReference type="ARBA" id="ARBA00022741"/>
    </source>
</evidence>
<evidence type="ECO:0000313" key="6">
    <source>
        <dbReference type="Proteomes" id="UP000520814"/>
    </source>
</evidence>
<dbReference type="GO" id="GO:0005524">
    <property type="term" value="F:ATP binding"/>
    <property type="evidence" value="ECO:0007669"/>
    <property type="project" value="UniProtKB-KW"/>
</dbReference>
<reference evidence="5 6" key="1">
    <citation type="submission" date="2020-08" db="EMBL/GenBank/DDBJ databases">
        <title>Genomic Encyclopedia of Type Strains, Phase IV (KMG-IV): sequencing the most valuable type-strain genomes for metagenomic binning, comparative biology and taxonomic classification.</title>
        <authorList>
            <person name="Goeker M."/>
        </authorList>
    </citation>
    <scope>NUCLEOTIDE SEQUENCE [LARGE SCALE GENOMIC DNA]</scope>
    <source>
        <strain evidence="5 6">DSM 23562</strain>
    </source>
</reference>
<dbReference type="SMART" id="SM00382">
    <property type="entry name" value="AAA"/>
    <property type="match status" value="1"/>
</dbReference>
<dbReference type="RefSeq" id="WP_184195654.1">
    <property type="nucleotide sequence ID" value="NZ_JACHGW010000002.1"/>
</dbReference>
<dbReference type="GO" id="GO:0016887">
    <property type="term" value="F:ATP hydrolysis activity"/>
    <property type="evidence" value="ECO:0007669"/>
    <property type="project" value="InterPro"/>
</dbReference>
<comment type="caution">
    <text evidence="5">The sequence shown here is derived from an EMBL/GenBank/DDBJ whole genome shotgun (WGS) entry which is preliminary data.</text>
</comment>
<accession>A0A7W9SQU8</accession>
<dbReference type="PROSITE" id="PS50893">
    <property type="entry name" value="ABC_TRANSPORTER_2"/>
    <property type="match status" value="1"/>
</dbReference>